<dbReference type="Proteomes" id="UP000190037">
    <property type="component" value="Unassembled WGS sequence"/>
</dbReference>
<dbReference type="Gene3D" id="3.40.50.150">
    <property type="entry name" value="Vaccinia Virus protein VP39"/>
    <property type="match status" value="1"/>
</dbReference>
<dbReference type="AlphaFoldDB" id="A0A1T3NQM0"/>
<keyword evidence="1" id="KW-0808">Transferase</keyword>
<reference evidence="1 2" key="1">
    <citation type="submission" date="2017-03" db="EMBL/GenBank/DDBJ databases">
        <title>Draft genome sequence of Streptomyces scabrisporus NF3, endophyte isolated from Amphipterygium adstringens.</title>
        <authorList>
            <person name="Vazquez M."/>
            <person name="Ceapa C.D."/>
            <person name="Rodriguez Luna D."/>
            <person name="Sanchez Esquivel S."/>
        </authorList>
    </citation>
    <scope>NUCLEOTIDE SEQUENCE [LARGE SCALE GENOMIC DNA]</scope>
    <source>
        <strain evidence="1 2">NF3</strain>
    </source>
</reference>
<dbReference type="PIRSF" id="PIRSF017393">
    <property type="entry name" value="MTase_SAV2177"/>
    <property type="match status" value="1"/>
</dbReference>
<comment type="caution">
    <text evidence="1">The sequence shown here is derived from an EMBL/GenBank/DDBJ whole genome shotgun (WGS) entry which is preliminary data.</text>
</comment>
<sequence length="294" mass="32332">MGEYAQHRRGETVVEREQDEWGYDALPEGESPEDWAPTGIDVTIPSVARVYDAILGGKNNFAVDRRIADEALANLSNEGAWHNRHILARGVRYLAARGIDQFVDLGSGLPTVQNTHEVAQEVNPDAAVVYVDNDPIVLAHGRALLADNSRTRVVTADLRDPADVLARPELRELIDFTRPVGLLLVAVLHHLADDEDPAGVVRAYRDALPPGSYIFITHFCDSTPEGRALEKIFLTQLGSGRFRPLKEIESYFDGLELVDPGVVLLPLWHPDEPVTRPLTPEGHLSVGGIGRLPD</sequence>
<keyword evidence="1" id="KW-0489">Methyltransferase</keyword>
<dbReference type="InterPro" id="IPR029063">
    <property type="entry name" value="SAM-dependent_MTases_sf"/>
</dbReference>
<dbReference type="EMBL" id="MWQN01000002">
    <property type="protein sequence ID" value="OPC79187.1"/>
    <property type="molecule type" value="Genomic_DNA"/>
</dbReference>
<dbReference type="SUPFAM" id="SSF53335">
    <property type="entry name" value="S-adenosyl-L-methionine-dependent methyltransferases"/>
    <property type="match status" value="1"/>
</dbReference>
<dbReference type="Pfam" id="PF04672">
    <property type="entry name" value="Methyltransf_19"/>
    <property type="match status" value="1"/>
</dbReference>
<dbReference type="STRING" id="159449.B4N89_34515"/>
<gene>
    <name evidence="1" type="ORF">B4N89_34515</name>
</gene>
<dbReference type="GO" id="GO:0008168">
    <property type="term" value="F:methyltransferase activity"/>
    <property type="evidence" value="ECO:0007669"/>
    <property type="project" value="UniProtKB-KW"/>
</dbReference>
<keyword evidence="2" id="KW-1185">Reference proteome</keyword>
<name>A0A1T3NQM0_9ACTN</name>
<dbReference type="InterPro" id="IPR006764">
    <property type="entry name" value="SAM_dep_MeTrfase_SAV2177_type"/>
</dbReference>
<evidence type="ECO:0000313" key="1">
    <source>
        <dbReference type="EMBL" id="OPC79187.1"/>
    </source>
</evidence>
<evidence type="ECO:0000313" key="2">
    <source>
        <dbReference type="Proteomes" id="UP000190037"/>
    </source>
</evidence>
<organism evidence="1 2">
    <name type="scientific">Embleya scabrispora</name>
    <dbReference type="NCBI Taxonomy" id="159449"/>
    <lineage>
        <taxon>Bacteria</taxon>
        <taxon>Bacillati</taxon>
        <taxon>Actinomycetota</taxon>
        <taxon>Actinomycetes</taxon>
        <taxon>Kitasatosporales</taxon>
        <taxon>Streptomycetaceae</taxon>
        <taxon>Embleya</taxon>
    </lineage>
</organism>
<dbReference type="OrthoDB" id="4134439at2"/>
<proteinExistence type="predicted"/>
<dbReference type="GO" id="GO:0032259">
    <property type="term" value="P:methylation"/>
    <property type="evidence" value="ECO:0007669"/>
    <property type="project" value="UniProtKB-KW"/>
</dbReference>
<accession>A0A1T3NQM0</accession>
<protein>
    <submittedName>
        <fullName evidence="1">SAM-dependent methyltransferase</fullName>
    </submittedName>
</protein>